<protein>
    <submittedName>
        <fullName evidence="9">Carbohydrate ABC transporter permease</fullName>
    </submittedName>
</protein>
<keyword evidence="4 7" id="KW-0812">Transmembrane</keyword>
<dbReference type="EMBL" id="JAMZFV010000027">
    <property type="protein sequence ID" value="MCP1111279.1"/>
    <property type="molecule type" value="Genomic_DNA"/>
</dbReference>
<evidence type="ECO:0000256" key="6">
    <source>
        <dbReference type="ARBA" id="ARBA00023136"/>
    </source>
</evidence>
<dbReference type="RefSeq" id="WP_262070157.1">
    <property type="nucleotide sequence ID" value="NZ_JAMXOC010000027.1"/>
</dbReference>
<sequence>MKRIRNYIVKVPTFIFVGVIIVMSVVPILWVLVSSFKLNPEILSSTFDFPTGLHIQNYVNAFRVSPIAKYYMNSFFVSITATVLNLVVMGMAGYVIARASFKLKRFFRAMFSLALLVPGAALLIPLYTTIKAVGLYDTRLGLILVYAGFGIPTTLFIVSGYFMAIPRELEESAYIDGSGFLNTFIKIIVPLGKPAFATAGVLQFLTCWNEFQFAMTLTTGHESRTLPVALYYFKSAFASDYGAMFAATVMISLPSIIIYILMQKQIVTGLTGGAVKG</sequence>
<evidence type="ECO:0000256" key="7">
    <source>
        <dbReference type="RuleBase" id="RU363032"/>
    </source>
</evidence>
<dbReference type="Pfam" id="PF00528">
    <property type="entry name" value="BPD_transp_1"/>
    <property type="match status" value="1"/>
</dbReference>
<reference evidence="9 10" key="1">
    <citation type="journal article" date="2022" name="Genome Biol. Evol.">
        <title>Host diet, physiology and behaviors set the stage for Lachnospiraceae cladogenesis.</title>
        <authorList>
            <person name="Vera-Ponce De Leon A."/>
            <person name="Schneider M."/>
            <person name="Jahnes B.C."/>
            <person name="Sadowski V."/>
            <person name="Camuy-Velez L.A."/>
            <person name="Duan J."/>
            <person name="Sabree Z.L."/>
        </authorList>
    </citation>
    <scope>NUCLEOTIDE SEQUENCE [LARGE SCALE GENOMIC DNA]</scope>
    <source>
        <strain evidence="9 10">PAL227</strain>
    </source>
</reference>
<comment type="caution">
    <text evidence="9">The sequence shown here is derived from an EMBL/GenBank/DDBJ whole genome shotgun (WGS) entry which is preliminary data.</text>
</comment>
<keyword evidence="2 7" id="KW-0813">Transport</keyword>
<dbReference type="Proteomes" id="UP001523565">
    <property type="component" value="Unassembled WGS sequence"/>
</dbReference>
<feature type="transmembrane region" description="Helical" evidence="7">
    <location>
        <begin position="241"/>
        <end position="261"/>
    </location>
</feature>
<evidence type="ECO:0000256" key="5">
    <source>
        <dbReference type="ARBA" id="ARBA00022989"/>
    </source>
</evidence>
<feature type="transmembrane region" description="Helical" evidence="7">
    <location>
        <begin position="109"/>
        <end position="128"/>
    </location>
</feature>
<feature type="domain" description="ABC transmembrane type-1" evidence="8">
    <location>
        <begin position="71"/>
        <end position="262"/>
    </location>
</feature>
<evidence type="ECO:0000313" key="9">
    <source>
        <dbReference type="EMBL" id="MCP1111279.1"/>
    </source>
</evidence>
<comment type="similarity">
    <text evidence="7">Belongs to the binding-protein-dependent transport system permease family.</text>
</comment>
<keyword evidence="3" id="KW-1003">Cell membrane</keyword>
<dbReference type="PROSITE" id="PS50928">
    <property type="entry name" value="ABC_TM1"/>
    <property type="match status" value="1"/>
</dbReference>
<evidence type="ECO:0000313" key="10">
    <source>
        <dbReference type="Proteomes" id="UP001523565"/>
    </source>
</evidence>
<evidence type="ECO:0000259" key="8">
    <source>
        <dbReference type="PROSITE" id="PS50928"/>
    </source>
</evidence>
<dbReference type="InterPro" id="IPR000515">
    <property type="entry name" value="MetI-like"/>
</dbReference>
<dbReference type="Gene3D" id="1.10.3720.10">
    <property type="entry name" value="MetI-like"/>
    <property type="match status" value="1"/>
</dbReference>
<dbReference type="SUPFAM" id="SSF161098">
    <property type="entry name" value="MetI-like"/>
    <property type="match status" value="1"/>
</dbReference>
<keyword evidence="5 7" id="KW-1133">Transmembrane helix</keyword>
<keyword evidence="10" id="KW-1185">Reference proteome</keyword>
<comment type="subcellular location">
    <subcellularLocation>
        <location evidence="1 7">Cell membrane</location>
        <topology evidence="1 7">Multi-pass membrane protein</topology>
    </subcellularLocation>
</comment>
<keyword evidence="6 7" id="KW-0472">Membrane</keyword>
<dbReference type="InterPro" id="IPR050901">
    <property type="entry name" value="BP-dep_ABC_trans_perm"/>
</dbReference>
<evidence type="ECO:0000256" key="2">
    <source>
        <dbReference type="ARBA" id="ARBA00022448"/>
    </source>
</evidence>
<evidence type="ECO:0000256" key="3">
    <source>
        <dbReference type="ARBA" id="ARBA00022475"/>
    </source>
</evidence>
<evidence type="ECO:0000256" key="1">
    <source>
        <dbReference type="ARBA" id="ARBA00004651"/>
    </source>
</evidence>
<dbReference type="InterPro" id="IPR035906">
    <property type="entry name" value="MetI-like_sf"/>
</dbReference>
<accession>A0ABT1EKQ1</accession>
<organism evidence="9 10">
    <name type="scientific">Ohessyouella blattaphilus</name>
    <dbReference type="NCBI Taxonomy" id="2949333"/>
    <lineage>
        <taxon>Bacteria</taxon>
        <taxon>Bacillati</taxon>
        <taxon>Bacillota</taxon>
        <taxon>Clostridia</taxon>
        <taxon>Lachnospirales</taxon>
        <taxon>Lachnospiraceae</taxon>
        <taxon>Ohessyouella</taxon>
    </lineage>
</organism>
<proteinExistence type="inferred from homology"/>
<dbReference type="PANTHER" id="PTHR32243">
    <property type="entry name" value="MALTOSE TRANSPORT SYSTEM PERMEASE-RELATED"/>
    <property type="match status" value="1"/>
</dbReference>
<gene>
    <name evidence="9" type="ORF">NK118_13570</name>
</gene>
<evidence type="ECO:0000256" key="4">
    <source>
        <dbReference type="ARBA" id="ARBA00022692"/>
    </source>
</evidence>
<name>A0ABT1EKQ1_9FIRM</name>
<dbReference type="PANTHER" id="PTHR32243:SF18">
    <property type="entry name" value="INNER MEMBRANE ABC TRANSPORTER PERMEASE PROTEIN YCJP"/>
    <property type="match status" value="1"/>
</dbReference>
<dbReference type="CDD" id="cd06261">
    <property type="entry name" value="TM_PBP2"/>
    <property type="match status" value="1"/>
</dbReference>
<feature type="transmembrane region" description="Helical" evidence="7">
    <location>
        <begin position="140"/>
        <end position="163"/>
    </location>
</feature>
<feature type="transmembrane region" description="Helical" evidence="7">
    <location>
        <begin position="12"/>
        <end position="33"/>
    </location>
</feature>
<feature type="transmembrane region" description="Helical" evidence="7">
    <location>
        <begin position="75"/>
        <end position="97"/>
    </location>
</feature>